<dbReference type="GO" id="GO:0005096">
    <property type="term" value="F:GTPase activator activity"/>
    <property type="evidence" value="ECO:0007669"/>
    <property type="project" value="UniProtKB-KW"/>
</dbReference>
<proteinExistence type="inferred from homology"/>
<keyword evidence="4" id="KW-0175">Coiled coil</keyword>
<keyword evidence="3" id="KW-0343">GTPase activation</keyword>
<evidence type="ECO:0000259" key="7">
    <source>
        <dbReference type="PROSITE" id="PS50086"/>
    </source>
</evidence>
<evidence type="ECO:0000256" key="6">
    <source>
        <dbReference type="SAM" id="Phobius"/>
    </source>
</evidence>
<sequence length="699" mass="79725">MSSMSNSEVTIESYSTSPVVSSRTSSTSSSQNDNWVHMEGETALRRLQGPLEESFVQEIKEEKLRAIQHLIEKEQEEAVLGALGTENELVRKDVDQTIKSENEEEGDEEEEAEEDRVDAWCRYLRIASSDSAPTTSLLSSPACASVSTFSPESLLENLNNLDLPQHKDEDQVKLDIQRSFTILNHIQSVVHNTTIHSMSSSSSVTSSVEISEQLEKGSSFATILSTSEVNSLKKILLNLIIKVLRKYPSLNYYQGYHDIASIVLLVCYKANHNELIEEDIDQDLAFKLLEKLTILHLRDFMVTDINLSVDHLRLIPAIIESVDQQLFQLIKQTSTSYQMLNGHFDYKFLQPLSSILTFYSHDLTNLNHILHIWDQVLNHNTVLINVYIYASSIIVLKPKIWDALKLDPEQKEFTSVDSDLVHTHLSPTQLFDELTDSNLKKILEKANDIFEAHPVEKLVNSDQTWHKWFEQYNQHSVLLATSSPKHSLNEIDEQHNSLFFNENKLTELIQTQDDEIHKQVLDELQEQQQLMKKQEEEEDLLHNSLSSSYEDESDIESSNLNSLSSSLTLNTSQSIHKFTSSRLFKSIFSSPDEINDNDEGDNSKSTVSRSWTWFKWSNIYRISITVGVIGVFIHLFIVKNYDYKYILNGEVINDVKDGLQVIGSFFSKTLSGTTSTSMPSKNILQVGTGTLQHTIYRFE</sequence>
<dbReference type="PROSITE" id="PS50086">
    <property type="entry name" value="TBC_RABGAP"/>
    <property type="match status" value="1"/>
</dbReference>
<evidence type="ECO:0000256" key="3">
    <source>
        <dbReference type="ARBA" id="ARBA00022468"/>
    </source>
</evidence>
<dbReference type="InterPro" id="IPR045913">
    <property type="entry name" value="TBC20/Gyp8-like"/>
</dbReference>
<dbReference type="SUPFAM" id="SSF47923">
    <property type="entry name" value="Ypt/Rab-GAP domain of gyp1p"/>
    <property type="match status" value="1"/>
</dbReference>
<protein>
    <recommendedName>
        <fullName evidence="2">Oxidant-induced cell-cycle arrest protein 5</fullName>
    </recommendedName>
</protein>
<keyword evidence="6" id="KW-1133">Transmembrane helix</keyword>
<dbReference type="EMBL" id="JABWAB010000003">
    <property type="protein sequence ID" value="KAF6057819.1"/>
    <property type="molecule type" value="Genomic_DNA"/>
</dbReference>
<name>A0A8X7TCE0_CANPA</name>
<keyword evidence="6" id="KW-0472">Membrane</keyword>
<feature type="domain" description="Rab-GAP TBC" evidence="7">
    <location>
        <begin position="110"/>
        <end position="380"/>
    </location>
</feature>
<dbReference type="PANTHER" id="PTHR20913">
    <property type="entry name" value="TBC1 DOMAIN FAMILY MEMBER 20/GTPASE"/>
    <property type="match status" value="1"/>
</dbReference>
<dbReference type="Gene3D" id="1.10.472.80">
    <property type="entry name" value="Ypt/Rab-GAP domain of gyp1p, domain 3"/>
    <property type="match status" value="1"/>
</dbReference>
<evidence type="ECO:0000313" key="9">
    <source>
        <dbReference type="Proteomes" id="UP000590412"/>
    </source>
</evidence>
<comment type="similarity">
    <text evidence="1">Belongs to the OCA5 family.</text>
</comment>
<evidence type="ECO:0000256" key="2">
    <source>
        <dbReference type="ARBA" id="ARBA00019144"/>
    </source>
</evidence>
<dbReference type="InterPro" id="IPR035969">
    <property type="entry name" value="Rab-GAP_TBC_sf"/>
</dbReference>
<dbReference type="Gene3D" id="1.10.8.1310">
    <property type="match status" value="1"/>
</dbReference>
<feature type="compositionally biased region" description="Low complexity" evidence="5">
    <location>
        <begin position="13"/>
        <end position="30"/>
    </location>
</feature>
<dbReference type="PANTHER" id="PTHR20913:SF7">
    <property type="entry name" value="RE60063P"/>
    <property type="match status" value="1"/>
</dbReference>
<organism evidence="8 9">
    <name type="scientific">Candida parapsilosis</name>
    <name type="common">Yeast</name>
    <dbReference type="NCBI Taxonomy" id="5480"/>
    <lineage>
        <taxon>Eukaryota</taxon>
        <taxon>Fungi</taxon>
        <taxon>Dikarya</taxon>
        <taxon>Ascomycota</taxon>
        <taxon>Saccharomycotina</taxon>
        <taxon>Pichiomycetes</taxon>
        <taxon>Debaryomycetaceae</taxon>
        <taxon>Candida/Lodderomyces clade</taxon>
        <taxon>Candida</taxon>
    </lineage>
</organism>
<feature type="region of interest" description="Disordered" evidence="5">
    <location>
        <begin position="1"/>
        <end position="37"/>
    </location>
</feature>
<dbReference type="GO" id="GO:0005789">
    <property type="term" value="C:endoplasmic reticulum membrane"/>
    <property type="evidence" value="ECO:0007669"/>
    <property type="project" value="TreeGrafter"/>
</dbReference>
<keyword evidence="6" id="KW-0812">Transmembrane</keyword>
<reference evidence="8" key="1">
    <citation type="submission" date="2020-03" db="EMBL/GenBank/DDBJ databases">
        <title>FDA dAtabase for Regulatory Grade micrObial Sequences (FDA-ARGOS): Supporting development and validation of Infectious Disease Dx tests.</title>
        <authorList>
            <person name="Campos J."/>
            <person name="Goldberg B."/>
            <person name="Tallon L."/>
            <person name="Sadzewicz L."/>
            <person name="Vavikolanu K."/>
            <person name="Mehta A."/>
            <person name="Aluvathingal J."/>
            <person name="Nadendla S."/>
            <person name="Nandy P."/>
            <person name="Geyer C."/>
            <person name="Yan Y."/>
            <person name="Sichtig H."/>
        </authorList>
    </citation>
    <scope>NUCLEOTIDE SEQUENCE [LARGE SCALE GENOMIC DNA]</scope>
    <source>
        <strain evidence="8">FDAARGOS_652</strain>
    </source>
</reference>
<evidence type="ECO:0000256" key="5">
    <source>
        <dbReference type="SAM" id="MobiDB-lite"/>
    </source>
</evidence>
<gene>
    <name evidence="8" type="ORF">FOB60_002374</name>
</gene>
<evidence type="ECO:0000256" key="1">
    <source>
        <dbReference type="ARBA" id="ARBA00005521"/>
    </source>
</evidence>
<dbReference type="AlphaFoldDB" id="A0A8X7TCE0"/>
<accession>A0A8X7TCE0</accession>
<dbReference type="InterPro" id="IPR000195">
    <property type="entry name" value="Rab-GAP-TBC_dom"/>
</dbReference>
<feature type="coiled-coil region" evidence="4">
    <location>
        <begin position="517"/>
        <end position="544"/>
    </location>
</feature>
<dbReference type="Proteomes" id="UP000590412">
    <property type="component" value="Unassembled WGS sequence"/>
</dbReference>
<dbReference type="GO" id="GO:0006888">
    <property type="term" value="P:endoplasmic reticulum to Golgi vesicle-mediated transport"/>
    <property type="evidence" value="ECO:0007669"/>
    <property type="project" value="TreeGrafter"/>
</dbReference>
<feature type="transmembrane region" description="Helical" evidence="6">
    <location>
        <begin position="619"/>
        <end position="638"/>
    </location>
</feature>
<feature type="compositionally biased region" description="Polar residues" evidence="5">
    <location>
        <begin position="1"/>
        <end position="12"/>
    </location>
</feature>
<comment type="caution">
    <text evidence="8">The sequence shown here is derived from an EMBL/GenBank/DDBJ whole genome shotgun (WGS) entry which is preliminary data.</text>
</comment>
<evidence type="ECO:0000313" key="8">
    <source>
        <dbReference type="EMBL" id="KAF6057819.1"/>
    </source>
</evidence>
<evidence type="ECO:0000256" key="4">
    <source>
        <dbReference type="SAM" id="Coils"/>
    </source>
</evidence>